<evidence type="ECO:0000313" key="2">
    <source>
        <dbReference type="Proteomes" id="UP000318801"/>
    </source>
</evidence>
<gene>
    <name evidence="1" type="ORF">FJU08_17120</name>
</gene>
<dbReference type="GO" id="GO:0030151">
    <property type="term" value="F:molybdenum ion binding"/>
    <property type="evidence" value="ECO:0007669"/>
    <property type="project" value="InterPro"/>
</dbReference>
<dbReference type="RefSeq" id="WP_141150248.1">
    <property type="nucleotide sequence ID" value="NZ_VHLG01000012.1"/>
</dbReference>
<dbReference type="Proteomes" id="UP000318801">
    <property type="component" value="Unassembled WGS sequence"/>
</dbReference>
<evidence type="ECO:0000313" key="1">
    <source>
        <dbReference type="EMBL" id="TPW28530.1"/>
    </source>
</evidence>
<dbReference type="Pfam" id="PF04891">
    <property type="entry name" value="NifQ"/>
    <property type="match status" value="1"/>
</dbReference>
<reference evidence="1 2" key="1">
    <citation type="submission" date="2019-06" db="EMBL/GenBank/DDBJ databases">
        <authorList>
            <person name="Li M."/>
        </authorList>
    </citation>
    <scope>NUCLEOTIDE SEQUENCE [LARGE SCALE GENOMIC DNA]</scope>
    <source>
        <strain evidence="1 2">BGMRC2036</strain>
    </source>
</reference>
<dbReference type="OrthoDB" id="192277at2"/>
<accession>A0A506U3X3</accession>
<proteinExistence type="predicted"/>
<comment type="caution">
    <text evidence="1">The sequence shown here is derived from an EMBL/GenBank/DDBJ whole genome shotgun (WGS) entry which is preliminary data.</text>
</comment>
<dbReference type="AlphaFoldDB" id="A0A506U3X3"/>
<dbReference type="GO" id="GO:0009399">
    <property type="term" value="P:nitrogen fixation"/>
    <property type="evidence" value="ECO:0007669"/>
    <property type="project" value="InterPro"/>
</dbReference>
<dbReference type="EMBL" id="VHLG01000012">
    <property type="protein sequence ID" value="TPW28530.1"/>
    <property type="molecule type" value="Genomic_DNA"/>
</dbReference>
<name>A0A506U3X3_9HYPH</name>
<protein>
    <submittedName>
        <fullName evidence="1">Nitrogen fixation protein NifQ</fullName>
    </submittedName>
</protein>
<organism evidence="1 2">
    <name type="scientific">Martelella alba</name>
    <dbReference type="NCBI Taxonomy" id="2590451"/>
    <lineage>
        <taxon>Bacteria</taxon>
        <taxon>Pseudomonadati</taxon>
        <taxon>Pseudomonadota</taxon>
        <taxon>Alphaproteobacteria</taxon>
        <taxon>Hyphomicrobiales</taxon>
        <taxon>Aurantimonadaceae</taxon>
        <taxon>Martelella</taxon>
    </lineage>
</organism>
<sequence>MFADTYAYLLAAQWPAIDAETGFDRHVMACVLSLARFEVEEGASPSISAATGLTLSELSRLINRNFPGLDRRLFDFVACEAPVIDDEEAMLQQLLLRHAANGLELAPLFARIVARRAMHDDHLWQDLGLFSRPELSRMLYRNFPTLAAGNTSNMKWKKYFYRALCEAEGFVLCTAPSCRQCDDFEDCFGTEDGESRLARIRNAAPAEGLFHAGA</sequence>
<keyword evidence="2" id="KW-1185">Reference proteome</keyword>
<dbReference type="InterPro" id="IPR006975">
    <property type="entry name" value="NifQ"/>
</dbReference>